<dbReference type="RefSeq" id="WP_057743727.1">
    <property type="nucleotide sequence ID" value="NZ_LJYG01000032.1"/>
</dbReference>
<protein>
    <submittedName>
        <fullName evidence="1">Uncharacterized protein</fullName>
    </submittedName>
</protein>
<reference evidence="1 2" key="1">
    <citation type="submission" date="2015-09" db="EMBL/GenBank/DDBJ databases">
        <title>Draft Genome Sequence of Bradyrhizobium manausense Strain BR 3351T, a Novel Symbiotic Nitrogen-Fixing Alphaproteobacterium Isolated from Brazilian Amazon Rain Forest.</title>
        <authorList>
            <person name="De Araujo J.L."/>
            <person name="Zilli J.E."/>
        </authorList>
    </citation>
    <scope>NUCLEOTIDE SEQUENCE [LARGE SCALE GENOMIC DNA]</scope>
    <source>
        <strain evidence="1 2">BR3351</strain>
    </source>
</reference>
<dbReference type="AlphaFoldDB" id="A0A0R3E605"/>
<keyword evidence="2" id="KW-1185">Reference proteome</keyword>
<gene>
    <name evidence="1" type="ORF">AOQ71_07195</name>
</gene>
<dbReference type="Proteomes" id="UP000051936">
    <property type="component" value="Unassembled WGS sequence"/>
</dbReference>
<accession>A0A0R3E605</accession>
<sequence length="229" mass="25164">MTADPAEIVKLVGRFTGPDLTRTLSRIEGAVRGVTAGDCTGFLESAGAGRDVLAAAAEMKRLAGQINVTIHALGILMCLPHILEPGERVESVSLGAGNTGRDFDLETNVRVAEFKFIRWRGGAETIRQNSVFKDYLLLAEHPTAKRKHLYLLGTEHAIRFLRGGRAMSSVLSRNSKLQKMFADRFGERFRTVGDYYAAHSNAVQIDDVSPWLSELAEELIAEVDMDTDD</sequence>
<dbReference type="STRING" id="989370.AOQ71_07195"/>
<dbReference type="EMBL" id="LJYG01000032">
    <property type="protein sequence ID" value="KRQ15918.1"/>
    <property type="molecule type" value="Genomic_DNA"/>
</dbReference>
<proteinExistence type="predicted"/>
<comment type="caution">
    <text evidence="1">The sequence shown here is derived from an EMBL/GenBank/DDBJ whole genome shotgun (WGS) entry which is preliminary data.</text>
</comment>
<evidence type="ECO:0000313" key="2">
    <source>
        <dbReference type="Proteomes" id="UP000051936"/>
    </source>
</evidence>
<evidence type="ECO:0000313" key="1">
    <source>
        <dbReference type="EMBL" id="KRQ15918.1"/>
    </source>
</evidence>
<organism evidence="1 2">
    <name type="scientific">Bradyrhizobium manausense</name>
    <dbReference type="NCBI Taxonomy" id="989370"/>
    <lineage>
        <taxon>Bacteria</taxon>
        <taxon>Pseudomonadati</taxon>
        <taxon>Pseudomonadota</taxon>
        <taxon>Alphaproteobacteria</taxon>
        <taxon>Hyphomicrobiales</taxon>
        <taxon>Nitrobacteraceae</taxon>
        <taxon>Bradyrhizobium</taxon>
    </lineage>
</organism>
<name>A0A0R3E605_9BRAD</name>
<dbReference type="OrthoDB" id="6397886at2"/>